<proteinExistence type="predicted"/>
<feature type="compositionally biased region" description="Basic and acidic residues" evidence="1">
    <location>
        <begin position="18"/>
        <end position="32"/>
    </location>
</feature>
<dbReference type="AlphaFoldDB" id="A0A8S9PHE6"/>
<evidence type="ECO:0000313" key="2">
    <source>
        <dbReference type="EMBL" id="KAF3512253.1"/>
    </source>
</evidence>
<sequence>MSVGIFLSIDVYMSKNASTDERPRKYPDEVLPRSKHKRSAKDLCVKNLELESSSKKNQIKQSSYVTVMPFTNLVIFSSREFRPPEKLEMANLLSDEPTTNSIMKKIKQQLKFGSIKRLSTALVSPFNPSVIPFWRVHILKPALRRPHKIRKRRCKEQFKSSRDEADQRRCFLQFDVQNFCDNIEKEMMKALRDVRKIQKKSTTTHAHVAEPSLFISEKPKGKSENNLEDLKKNLNSLPIFDEYDEKLLESLIICEDECDLPSPKSDFMFDDEETNGLTCFEQEHPSSRVLVSQDFEEEPFDYPHQGPLLDTRRPMDEDLGPIFDEEDELGQIFNEEAPSLTSINMENHLCFVPGTTPTPLSTKIQEHCEKLDLINSLPKNFAKINSQDMKHFGFDKFLKHSKGFDHLEKSLEIDLQQPVFCARKSFDSFVFKENGFNLNSYRHALVTDRHDLKMLNIISCLDTILVCNAYFGVHFERLERVLHVLGKETLISDLNKYISCTYDPGILMFVLSFQDKQVQPQKSESIDHAHQHEIWRCMHSRDGAAHGCRRDDHISSQWPRKLDDQFNSNQVYDDCEESMEPRENPQPIPCESQKNCKDHELIVYAHYQNILNTRISMQKQIFTWYKNVLFKSFHELFSLSCALKETWIWGKHELKLLRLIMINFQEKQAQEIHKGLMCQELGSGST</sequence>
<organism evidence="2 3">
    <name type="scientific">Brassica cretica</name>
    <name type="common">Mustard</name>
    <dbReference type="NCBI Taxonomy" id="69181"/>
    <lineage>
        <taxon>Eukaryota</taxon>
        <taxon>Viridiplantae</taxon>
        <taxon>Streptophyta</taxon>
        <taxon>Embryophyta</taxon>
        <taxon>Tracheophyta</taxon>
        <taxon>Spermatophyta</taxon>
        <taxon>Magnoliopsida</taxon>
        <taxon>eudicotyledons</taxon>
        <taxon>Gunneridae</taxon>
        <taxon>Pentapetalae</taxon>
        <taxon>rosids</taxon>
        <taxon>malvids</taxon>
        <taxon>Brassicales</taxon>
        <taxon>Brassicaceae</taxon>
        <taxon>Brassiceae</taxon>
        <taxon>Brassica</taxon>
    </lineage>
</organism>
<dbReference type="Proteomes" id="UP000712600">
    <property type="component" value="Unassembled WGS sequence"/>
</dbReference>
<protein>
    <submittedName>
        <fullName evidence="2">Uncharacterized protein</fullName>
    </submittedName>
</protein>
<accession>A0A8S9PHE6</accession>
<feature type="region of interest" description="Disordered" evidence="1">
    <location>
        <begin position="18"/>
        <end position="38"/>
    </location>
</feature>
<evidence type="ECO:0000256" key="1">
    <source>
        <dbReference type="SAM" id="MobiDB-lite"/>
    </source>
</evidence>
<gene>
    <name evidence="2" type="ORF">F2Q69_00006245</name>
</gene>
<dbReference type="EMBL" id="QGKX02001521">
    <property type="protein sequence ID" value="KAF3512253.1"/>
    <property type="molecule type" value="Genomic_DNA"/>
</dbReference>
<reference evidence="2" key="1">
    <citation type="submission" date="2019-12" db="EMBL/GenBank/DDBJ databases">
        <title>Genome sequencing and annotation of Brassica cretica.</title>
        <authorList>
            <person name="Studholme D.J."/>
            <person name="Sarris P."/>
        </authorList>
    </citation>
    <scope>NUCLEOTIDE SEQUENCE</scope>
    <source>
        <strain evidence="2">PFS-109/04</strain>
        <tissue evidence="2">Leaf</tissue>
    </source>
</reference>
<comment type="caution">
    <text evidence="2">The sequence shown here is derived from an EMBL/GenBank/DDBJ whole genome shotgun (WGS) entry which is preliminary data.</text>
</comment>
<evidence type="ECO:0000313" key="3">
    <source>
        <dbReference type="Proteomes" id="UP000712600"/>
    </source>
</evidence>
<name>A0A8S9PHE6_BRACR</name>